<accession>A0AAV2MLA8</accession>
<proteinExistence type="predicted"/>
<dbReference type="EMBL" id="OZ035830">
    <property type="protein sequence ID" value="CAL1613985.1"/>
    <property type="molecule type" value="Genomic_DNA"/>
</dbReference>
<evidence type="ECO:0000313" key="1">
    <source>
        <dbReference type="EMBL" id="CAL1613985.1"/>
    </source>
</evidence>
<name>A0AAV2MLA8_KNICA</name>
<dbReference type="AlphaFoldDB" id="A0AAV2MLA8"/>
<reference evidence="1 2" key="1">
    <citation type="submission" date="2024-04" db="EMBL/GenBank/DDBJ databases">
        <authorList>
            <person name="Waldvogel A.-M."/>
            <person name="Schoenle A."/>
        </authorList>
    </citation>
    <scope>NUCLEOTIDE SEQUENCE [LARGE SCALE GENOMIC DNA]</scope>
</reference>
<gene>
    <name evidence="1" type="ORF">KC01_LOCUS40095</name>
</gene>
<evidence type="ECO:0000313" key="2">
    <source>
        <dbReference type="Proteomes" id="UP001497482"/>
    </source>
</evidence>
<protein>
    <submittedName>
        <fullName evidence="1">Uncharacterized protein</fullName>
    </submittedName>
</protein>
<keyword evidence="2" id="KW-1185">Reference proteome</keyword>
<dbReference type="Proteomes" id="UP001497482">
    <property type="component" value="Chromosome 8"/>
</dbReference>
<sequence>MAKSKFESVRNFEADDHLPQKLLHCGAAVRGHPSHLAAEKKTVSQCGAAAATSCESSVVIRAEGQDLTLHLEKNE</sequence>
<organism evidence="1 2">
    <name type="scientific">Knipowitschia caucasica</name>
    <name type="common">Caucasian dwarf goby</name>
    <name type="synonym">Pomatoschistus caucasicus</name>
    <dbReference type="NCBI Taxonomy" id="637954"/>
    <lineage>
        <taxon>Eukaryota</taxon>
        <taxon>Metazoa</taxon>
        <taxon>Chordata</taxon>
        <taxon>Craniata</taxon>
        <taxon>Vertebrata</taxon>
        <taxon>Euteleostomi</taxon>
        <taxon>Actinopterygii</taxon>
        <taxon>Neopterygii</taxon>
        <taxon>Teleostei</taxon>
        <taxon>Neoteleostei</taxon>
        <taxon>Acanthomorphata</taxon>
        <taxon>Gobiaria</taxon>
        <taxon>Gobiiformes</taxon>
        <taxon>Gobioidei</taxon>
        <taxon>Gobiidae</taxon>
        <taxon>Gobiinae</taxon>
        <taxon>Knipowitschia</taxon>
    </lineage>
</organism>